<reference evidence="2" key="1">
    <citation type="submission" date="2021-02" db="EMBL/GenBank/DDBJ databases">
        <authorList>
            <person name="Dougan E. K."/>
            <person name="Rhodes N."/>
            <person name="Thang M."/>
            <person name="Chan C."/>
        </authorList>
    </citation>
    <scope>NUCLEOTIDE SEQUENCE</scope>
</reference>
<accession>A0A813IB69</accession>
<dbReference type="Proteomes" id="UP000626109">
    <property type="component" value="Unassembled WGS sequence"/>
</dbReference>
<protein>
    <submittedName>
        <fullName evidence="2">Uncharacterized protein</fullName>
    </submittedName>
</protein>
<keyword evidence="1" id="KW-1133">Transmembrane helix</keyword>
<proteinExistence type="predicted"/>
<sequence length="102" mass="11174">MKSGDYLRSFSAPVRSCPTSPAVNQRAYDQAAMLPEKFSKSCDDDESVQTAVSMIIDAESASSKPKTSICDFCPTQELPIMIGLAVFYCLMVFQSILSDMTK</sequence>
<keyword evidence="1" id="KW-0472">Membrane</keyword>
<feature type="transmembrane region" description="Helical" evidence="1">
    <location>
        <begin position="78"/>
        <end position="97"/>
    </location>
</feature>
<evidence type="ECO:0000256" key="1">
    <source>
        <dbReference type="SAM" id="Phobius"/>
    </source>
</evidence>
<dbReference type="EMBL" id="CAJNNW010005864">
    <property type="protein sequence ID" value="CAE8647786.1"/>
    <property type="molecule type" value="Genomic_DNA"/>
</dbReference>
<name>A0A813IB69_POLGL</name>
<gene>
    <name evidence="2" type="ORF">PGLA2088_LOCUS5982</name>
</gene>
<evidence type="ECO:0000313" key="2">
    <source>
        <dbReference type="EMBL" id="CAE8647786.1"/>
    </source>
</evidence>
<organism evidence="2 3">
    <name type="scientific">Polarella glacialis</name>
    <name type="common">Dinoflagellate</name>
    <dbReference type="NCBI Taxonomy" id="89957"/>
    <lineage>
        <taxon>Eukaryota</taxon>
        <taxon>Sar</taxon>
        <taxon>Alveolata</taxon>
        <taxon>Dinophyceae</taxon>
        <taxon>Suessiales</taxon>
        <taxon>Suessiaceae</taxon>
        <taxon>Polarella</taxon>
    </lineage>
</organism>
<evidence type="ECO:0000313" key="3">
    <source>
        <dbReference type="Proteomes" id="UP000626109"/>
    </source>
</evidence>
<comment type="caution">
    <text evidence="2">The sequence shown here is derived from an EMBL/GenBank/DDBJ whole genome shotgun (WGS) entry which is preliminary data.</text>
</comment>
<dbReference type="AlphaFoldDB" id="A0A813IB69"/>
<keyword evidence="1" id="KW-0812">Transmembrane</keyword>